<sequence length="114" mass="12852">MAQRRGHTAERPSLNPRPRQQSRTNAPDDSEASRPASRSRSRAPMSQGPESANTQADSTAQANERFEFLVASRGEQKEKDPPVYEGGFGEDIELWIFATEQYYAKKRHLMEAVT</sequence>
<keyword evidence="3" id="KW-1185">Reference proteome</keyword>
<feature type="region of interest" description="Disordered" evidence="1">
    <location>
        <begin position="1"/>
        <end position="85"/>
    </location>
</feature>
<feature type="compositionally biased region" description="Polar residues" evidence="1">
    <location>
        <begin position="18"/>
        <end position="27"/>
    </location>
</feature>
<evidence type="ECO:0000313" key="3">
    <source>
        <dbReference type="Proteomes" id="UP001165121"/>
    </source>
</evidence>
<protein>
    <submittedName>
        <fullName evidence="2">Unnamed protein product</fullName>
    </submittedName>
</protein>
<comment type="caution">
    <text evidence="2">The sequence shown here is derived from an EMBL/GenBank/DDBJ whole genome shotgun (WGS) entry which is preliminary data.</text>
</comment>
<evidence type="ECO:0000313" key="2">
    <source>
        <dbReference type="EMBL" id="GMF43721.1"/>
    </source>
</evidence>
<organism evidence="2 3">
    <name type="scientific">Phytophthora fragariaefolia</name>
    <dbReference type="NCBI Taxonomy" id="1490495"/>
    <lineage>
        <taxon>Eukaryota</taxon>
        <taxon>Sar</taxon>
        <taxon>Stramenopiles</taxon>
        <taxon>Oomycota</taxon>
        <taxon>Peronosporomycetes</taxon>
        <taxon>Peronosporales</taxon>
        <taxon>Peronosporaceae</taxon>
        <taxon>Phytophthora</taxon>
    </lineage>
</organism>
<accession>A0A9W6XRP8</accession>
<evidence type="ECO:0000256" key="1">
    <source>
        <dbReference type="SAM" id="MobiDB-lite"/>
    </source>
</evidence>
<feature type="compositionally biased region" description="Polar residues" evidence="1">
    <location>
        <begin position="48"/>
        <end position="62"/>
    </location>
</feature>
<dbReference type="Proteomes" id="UP001165121">
    <property type="component" value="Unassembled WGS sequence"/>
</dbReference>
<dbReference type="EMBL" id="BSXT01001582">
    <property type="protein sequence ID" value="GMF43721.1"/>
    <property type="molecule type" value="Genomic_DNA"/>
</dbReference>
<reference evidence="2" key="1">
    <citation type="submission" date="2023-04" db="EMBL/GenBank/DDBJ databases">
        <title>Phytophthora fragariaefolia NBRC 109709.</title>
        <authorList>
            <person name="Ichikawa N."/>
            <person name="Sato H."/>
            <person name="Tonouchi N."/>
        </authorList>
    </citation>
    <scope>NUCLEOTIDE SEQUENCE</scope>
    <source>
        <strain evidence="2">NBRC 109709</strain>
    </source>
</reference>
<proteinExistence type="predicted"/>
<name>A0A9W6XRP8_9STRA</name>
<dbReference type="AlphaFoldDB" id="A0A9W6XRP8"/>
<gene>
    <name evidence="2" type="ORF">Pfra01_001490200</name>
</gene>
<dbReference type="OrthoDB" id="127740at2759"/>
<feature type="compositionally biased region" description="Low complexity" evidence="1">
    <location>
        <begin position="33"/>
        <end position="44"/>
    </location>
</feature>